<dbReference type="EMBL" id="KX501138">
    <property type="protein sequence ID" value="AQN32140.1"/>
    <property type="molecule type" value="Genomic_DNA"/>
</dbReference>
<evidence type="ECO:0000259" key="5">
    <source>
        <dbReference type="PROSITE" id="PS51192"/>
    </source>
</evidence>
<dbReference type="PROSITE" id="PS51194">
    <property type="entry name" value="HELICASE_CTER"/>
    <property type="match status" value="1"/>
</dbReference>
<evidence type="ECO:0000313" key="11">
    <source>
        <dbReference type="EMBL" id="AQN32140.1"/>
    </source>
</evidence>
<dbReference type="InterPro" id="IPR049430">
    <property type="entry name" value="UvsW_N_sf"/>
</dbReference>
<dbReference type="Gene3D" id="3.40.50.300">
    <property type="entry name" value="P-loop containing nucleotide triphosphate hydrolases"/>
    <property type="match status" value="2"/>
</dbReference>
<evidence type="ECO:0000256" key="4">
    <source>
        <dbReference type="ARBA" id="ARBA00022840"/>
    </source>
</evidence>
<dbReference type="EMBL" id="KX501136">
    <property type="protein sequence ID" value="AQN32108.1"/>
    <property type="molecule type" value="Genomic_DNA"/>
</dbReference>
<dbReference type="EMBL" id="KX501135">
    <property type="protein sequence ID" value="AQN32092.1"/>
    <property type="molecule type" value="Genomic_DNA"/>
</dbReference>
<dbReference type="EMBL" id="KX501137">
    <property type="protein sequence ID" value="AQN32124.1"/>
    <property type="molecule type" value="Genomic_DNA"/>
</dbReference>
<feature type="domain" description="Helicase C-terminal" evidence="6">
    <location>
        <begin position="333"/>
        <end position="489"/>
    </location>
</feature>
<dbReference type="InterPro" id="IPR001650">
    <property type="entry name" value="Helicase_C-like"/>
</dbReference>
<dbReference type="GO" id="GO:0005524">
    <property type="term" value="F:ATP binding"/>
    <property type="evidence" value="ECO:0007669"/>
    <property type="project" value="UniProtKB-KW"/>
</dbReference>
<proteinExistence type="predicted"/>
<dbReference type="InterPro" id="IPR006935">
    <property type="entry name" value="Helicase/UvrB_N"/>
</dbReference>
<dbReference type="InterPro" id="IPR050615">
    <property type="entry name" value="ATP-dep_DNA_Helicase"/>
</dbReference>
<dbReference type="GO" id="GO:0004386">
    <property type="term" value="F:helicase activity"/>
    <property type="evidence" value="ECO:0007669"/>
    <property type="project" value="UniProtKB-KW"/>
</dbReference>
<keyword evidence="8" id="KW-0540">Nuclease</keyword>
<keyword evidence="4" id="KW-0067">ATP-binding</keyword>
<feature type="domain" description="Helicase ATP-binding" evidence="5">
    <location>
        <begin position="140"/>
        <end position="276"/>
    </location>
</feature>
<dbReference type="GO" id="GO:0004527">
    <property type="term" value="F:exonuclease activity"/>
    <property type="evidence" value="ECO:0007669"/>
    <property type="project" value="UniProtKB-KW"/>
</dbReference>
<keyword evidence="2" id="KW-0378">Hydrolase</keyword>
<dbReference type="Gene3D" id="3.30.780.20">
    <property type="match status" value="1"/>
</dbReference>
<evidence type="ECO:0000313" key="10">
    <source>
        <dbReference type="EMBL" id="AQN32124.1"/>
    </source>
</evidence>
<protein>
    <submittedName>
        <fullName evidence="8">Exonuclease</fullName>
    </submittedName>
</protein>
<name>A0A1Q1PVJ7_9VIRU</name>
<evidence type="ECO:0000313" key="12">
    <source>
        <dbReference type="EMBL" id="AQN32156.1"/>
    </source>
</evidence>
<evidence type="ECO:0000256" key="1">
    <source>
        <dbReference type="ARBA" id="ARBA00022741"/>
    </source>
</evidence>
<dbReference type="GO" id="GO:0003677">
    <property type="term" value="F:DNA binding"/>
    <property type="evidence" value="ECO:0007669"/>
    <property type="project" value="InterPro"/>
</dbReference>
<organism evidence="8">
    <name type="scientific">Phage DP-2017a</name>
    <dbReference type="NCBI Taxonomy" id="1955560"/>
    <lineage>
        <taxon>Viruses</taxon>
    </lineage>
</organism>
<evidence type="ECO:0000259" key="6">
    <source>
        <dbReference type="PROSITE" id="PS51194"/>
    </source>
</evidence>
<keyword evidence="3" id="KW-0347">Helicase</keyword>
<dbReference type="InterPro" id="IPR027417">
    <property type="entry name" value="P-loop_NTPase"/>
</dbReference>
<dbReference type="PANTHER" id="PTHR11274">
    <property type="entry name" value="RAD25/XP-B DNA REPAIR HELICASE"/>
    <property type="match status" value="1"/>
</dbReference>
<reference evidence="8" key="1">
    <citation type="journal article" date="2016" name="Microbiome">
        <title>Transmission of viruses via our microbiomes.</title>
        <authorList>
            <person name="Ly M."/>
            <person name="Jones M.B."/>
            <person name="Abeles S.R."/>
            <person name="Santiago-Rodriguez T.M."/>
            <person name="Gao J."/>
            <person name="Chan I.C."/>
            <person name="Ghose C."/>
            <person name="Pride D.T."/>
        </authorList>
    </citation>
    <scope>NUCLEOTIDE SEQUENCE</scope>
    <source>
        <strain evidence="7">CA39E</strain>
        <strain evidence="8">CA40A</strain>
        <strain evidence="9">CA40B</strain>
        <strain evidence="10">CA40C</strain>
        <strain evidence="11">CA40D</strain>
        <strain evidence="12">CA40E</strain>
    </source>
</reference>
<evidence type="ECO:0000313" key="7">
    <source>
        <dbReference type="EMBL" id="AQN32076.1"/>
    </source>
</evidence>
<dbReference type="SMART" id="SM00487">
    <property type="entry name" value="DEXDc"/>
    <property type="match status" value="1"/>
</dbReference>
<sequence length="489" mass="57151">MVEIIIKNCNQCQLNGSRKELMKLYDTFRIKHPNAWHITRFQKGKYQWDGYIKYISSYGEFKIGLLPMVYNTLKSWGVEDIKITDKRIIPNIEPIIPTQLGANYNPIKLYPRQIQAIKTLLNNKVGDTPFLICAGDYSVGFGKTLLFCALYKAYQGNLPTILLLNDSDLFNQFKREIPELLPNEDIAFIQGSKCNRWGKFNVAMVQSISKNIRQYQQNLLDIRMVLIDEADIIDNKTYQTVISYLYNSFIRIGLSGTIYMNERKNGIVHNMNVRQFIGDVVDQVKLSEQIKTGRATKVIVKMIYTGIGEKVSNDYQREYKLNIIENKESYKLSFSRMLYNYKYGRVPMVILCKFIDHCEDLYKYYTERINKMGLPLRVAYLHHNVKGRDKILTDIREGNIDILISTTVIARGKNIPTLQYLQNIASMDSQEKSIQILGRLVRKHESKNKTYLDDFIFEGTFLKRHGNHRKVYYQKQGFKVIKIEYTKKV</sequence>
<dbReference type="InterPro" id="IPR014001">
    <property type="entry name" value="Helicase_ATP-bd"/>
</dbReference>
<dbReference type="Pfam" id="PF04851">
    <property type="entry name" value="ResIII"/>
    <property type="match status" value="1"/>
</dbReference>
<keyword evidence="1" id="KW-0547">Nucleotide-binding</keyword>
<evidence type="ECO:0000256" key="3">
    <source>
        <dbReference type="ARBA" id="ARBA00022806"/>
    </source>
</evidence>
<accession>A0A1Q1PVJ7</accession>
<dbReference type="SUPFAM" id="SSF52540">
    <property type="entry name" value="P-loop containing nucleoside triphosphate hydrolases"/>
    <property type="match status" value="1"/>
</dbReference>
<dbReference type="EMBL" id="KX501134">
    <property type="protein sequence ID" value="AQN32076.1"/>
    <property type="molecule type" value="Genomic_DNA"/>
</dbReference>
<dbReference type="PANTHER" id="PTHR11274:SF0">
    <property type="entry name" value="GENERAL TRANSCRIPTION AND DNA REPAIR FACTOR IIH HELICASE SUBUNIT XPB"/>
    <property type="match status" value="1"/>
</dbReference>
<evidence type="ECO:0000256" key="2">
    <source>
        <dbReference type="ARBA" id="ARBA00022801"/>
    </source>
</evidence>
<keyword evidence="8" id="KW-0269">Exonuclease</keyword>
<evidence type="ECO:0000313" key="9">
    <source>
        <dbReference type="EMBL" id="AQN32108.1"/>
    </source>
</evidence>
<dbReference type="Pfam" id="PF00271">
    <property type="entry name" value="Helicase_C"/>
    <property type="match status" value="1"/>
</dbReference>
<dbReference type="EMBL" id="KX501139">
    <property type="protein sequence ID" value="AQN32156.1"/>
    <property type="molecule type" value="Genomic_DNA"/>
</dbReference>
<dbReference type="PROSITE" id="PS51192">
    <property type="entry name" value="HELICASE_ATP_BIND_1"/>
    <property type="match status" value="1"/>
</dbReference>
<dbReference type="SMART" id="SM00490">
    <property type="entry name" value="HELICc"/>
    <property type="match status" value="1"/>
</dbReference>
<evidence type="ECO:0000313" key="8">
    <source>
        <dbReference type="EMBL" id="AQN32092.1"/>
    </source>
</evidence>